<evidence type="ECO:0000313" key="12">
    <source>
        <dbReference type="Proteomes" id="UP000663851"/>
    </source>
</evidence>
<dbReference type="FunFam" id="2.40.100.10:FF:000013">
    <property type="entry name" value="Peptidyl-prolyl cis-trans isomerase"/>
    <property type="match status" value="1"/>
</dbReference>
<feature type="transmembrane region" description="Helical" evidence="8">
    <location>
        <begin position="603"/>
        <end position="625"/>
    </location>
</feature>
<dbReference type="GO" id="GO:0003755">
    <property type="term" value="F:peptidyl-prolyl cis-trans isomerase activity"/>
    <property type="evidence" value="ECO:0007669"/>
    <property type="project" value="UniProtKB-KW"/>
</dbReference>
<dbReference type="FunFam" id="2.70.170.10:FF:000028">
    <property type="entry name" value="AcetylCholine Receptor"/>
    <property type="match status" value="1"/>
</dbReference>
<evidence type="ECO:0000256" key="6">
    <source>
        <dbReference type="ARBA" id="ARBA00023136"/>
    </source>
</evidence>
<evidence type="ECO:0000256" key="7">
    <source>
        <dbReference type="ARBA" id="ARBA00023235"/>
    </source>
</evidence>
<accession>A0A820BXK7</accession>
<dbReference type="EC" id="5.2.1.8" evidence="4"/>
<dbReference type="PROSITE" id="PS00236">
    <property type="entry name" value="NEUROTR_ION_CHANNEL"/>
    <property type="match status" value="1"/>
</dbReference>
<comment type="catalytic activity">
    <reaction evidence="1">
        <text>[protein]-peptidylproline (omega=180) = [protein]-peptidylproline (omega=0)</text>
        <dbReference type="Rhea" id="RHEA:16237"/>
        <dbReference type="Rhea" id="RHEA-COMP:10747"/>
        <dbReference type="Rhea" id="RHEA-COMP:10748"/>
        <dbReference type="ChEBI" id="CHEBI:83833"/>
        <dbReference type="ChEBI" id="CHEBI:83834"/>
        <dbReference type="EC" id="5.2.1.8"/>
    </reaction>
</comment>
<name>A0A820BXK7_9BILA</name>
<dbReference type="InterPro" id="IPR038050">
    <property type="entry name" value="Neuro_actylchol_rec"/>
</dbReference>
<dbReference type="GO" id="GO:0005230">
    <property type="term" value="F:extracellular ligand-gated monoatomic ion channel activity"/>
    <property type="evidence" value="ECO:0007669"/>
    <property type="project" value="InterPro"/>
</dbReference>
<keyword evidence="8" id="KW-1133">Transmembrane helix</keyword>
<dbReference type="GO" id="GO:0006457">
    <property type="term" value="P:protein folding"/>
    <property type="evidence" value="ECO:0007669"/>
    <property type="project" value="TreeGrafter"/>
</dbReference>
<evidence type="ECO:0000256" key="5">
    <source>
        <dbReference type="ARBA" id="ARBA00023110"/>
    </source>
</evidence>
<proteinExistence type="predicted"/>
<keyword evidence="6 8" id="KW-0472">Membrane</keyword>
<dbReference type="Gene3D" id="2.70.170.10">
    <property type="entry name" value="Neurotransmitter-gated ion-channel ligand-binding domain"/>
    <property type="match status" value="1"/>
</dbReference>
<evidence type="ECO:0000256" key="8">
    <source>
        <dbReference type="SAM" id="Phobius"/>
    </source>
</evidence>
<evidence type="ECO:0000256" key="4">
    <source>
        <dbReference type="ARBA" id="ARBA00013194"/>
    </source>
</evidence>
<dbReference type="Pfam" id="PF02931">
    <property type="entry name" value="Neur_chan_LBD"/>
    <property type="match status" value="1"/>
</dbReference>
<dbReference type="Pfam" id="PF00160">
    <property type="entry name" value="Pro_isomerase"/>
    <property type="match status" value="1"/>
</dbReference>
<organism evidence="10 12">
    <name type="scientific">Rotaria socialis</name>
    <dbReference type="NCBI Taxonomy" id="392032"/>
    <lineage>
        <taxon>Eukaryota</taxon>
        <taxon>Metazoa</taxon>
        <taxon>Spiralia</taxon>
        <taxon>Gnathifera</taxon>
        <taxon>Rotifera</taxon>
        <taxon>Eurotatoria</taxon>
        <taxon>Bdelloidea</taxon>
        <taxon>Philodinida</taxon>
        <taxon>Philodinidae</taxon>
        <taxon>Rotaria</taxon>
    </lineage>
</organism>
<feature type="transmembrane region" description="Helical" evidence="8">
    <location>
        <begin position="435"/>
        <end position="454"/>
    </location>
</feature>
<protein>
    <recommendedName>
        <fullName evidence="4">peptidylprolyl isomerase</fullName>
        <ecNumber evidence="4">5.2.1.8</ecNumber>
    </recommendedName>
</protein>
<keyword evidence="7" id="KW-0413">Isomerase</keyword>
<dbReference type="Gene3D" id="2.40.100.10">
    <property type="entry name" value="Cyclophilin-like"/>
    <property type="match status" value="1"/>
</dbReference>
<comment type="caution">
    <text evidence="10">The sequence shown here is derived from an EMBL/GenBank/DDBJ whole genome shotgun (WGS) entry which is preliminary data.</text>
</comment>
<evidence type="ECO:0000313" key="11">
    <source>
        <dbReference type="EMBL" id="CAF4598495.1"/>
    </source>
</evidence>
<dbReference type="GO" id="GO:0016018">
    <property type="term" value="F:cyclosporin A binding"/>
    <property type="evidence" value="ECO:0007669"/>
    <property type="project" value="TreeGrafter"/>
</dbReference>
<dbReference type="GO" id="GO:0016020">
    <property type="term" value="C:membrane"/>
    <property type="evidence" value="ECO:0007669"/>
    <property type="project" value="UniProtKB-SubCell"/>
</dbReference>
<keyword evidence="5" id="KW-0697">Rotamase</keyword>
<dbReference type="GO" id="GO:0005737">
    <property type="term" value="C:cytoplasm"/>
    <property type="evidence" value="ECO:0007669"/>
    <property type="project" value="TreeGrafter"/>
</dbReference>
<evidence type="ECO:0000313" key="10">
    <source>
        <dbReference type="EMBL" id="CAF4208567.1"/>
    </source>
</evidence>
<dbReference type="InterPro" id="IPR036734">
    <property type="entry name" value="Neur_chan_lig-bd_sf"/>
</dbReference>
<dbReference type="AlphaFoldDB" id="A0A820BXK7"/>
<dbReference type="PANTHER" id="PTHR11071">
    <property type="entry name" value="PEPTIDYL-PROLYL CIS-TRANS ISOMERASE"/>
    <property type="match status" value="1"/>
</dbReference>
<dbReference type="Proteomes" id="UP000663838">
    <property type="component" value="Unassembled WGS sequence"/>
</dbReference>
<dbReference type="PROSITE" id="PS50072">
    <property type="entry name" value="CSA_PPIASE_2"/>
    <property type="match status" value="1"/>
</dbReference>
<evidence type="ECO:0000256" key="3">
    <source>
        <dbReference type="ARBA" id="ARBA00004141"/>
    </source>
</evidence>
<dbReference type="SUPFAM" id="SSF63712">
    <property type="entry name" value="Nicotinic receptor ligand binding domain-like"/>
    <property type="match status" value="1"/>
</dbReference>
<dbReference type="SUPFAM" id="SSF50891">
    <property type="entry name" value="Cyclophilin-like"/>
    <property type="match status" value="1"/>
</dbReference>
<dbReference type="Proteomes" id="UP000663851">
    <property type="component" value="Unassembled WGS sequence"/>
</dbReference>
<keyword evidence="8" id="KW-0812">Transmembrane</keyword>
<dbReference type="PANTHER" id="PTHR11071:SF561">
    <property type="entry name" value="PEPTIDYL-PROLYL CIS-TRANS ISOMERASE D-RELATED"/>
    <property type="match status" value="1"/>
</dbReference>
<sequence length="627" mass="71303">MSSPRVFFDVYADSTSLGRIVLELFDTECPKTCENFRALCTMEKGYGYKSSILHRVIRGYFCQGGDFTSYNGTGGKSIYGKKFDDESFNRKFTVPGLLAMANQGPNTNTSQFFITMLPCPWLNGKNVVFGQVVEGMDVIKQIETYGSETGVPTRRILVQECGLISYTLRISMIFSGWLLLICFTFVYSQNCSNYYGCQLELYDRLLSKSRSSVRPVQNALQKINVHLGFSLIRLVSINEQDSLITIRAYLNQTWNASVLAWDSTQYSNVQHFRVPAHAIWTPKIELINPSTIIDSEANHFIDVHSDGHFELSYSTLLTSPCNFDLKNFPFDQQTCSFKMGSVLYGVNEVVITQAIDFVIDEPNLMPNGYYFVSHTVDQKPVFFAGFERSYDQISIQITIHRRSEYFIYLINWPGTCLMMLTLTLFCLPPCAFERLCYGALLLVCQFILLMVFVFHLPKRLGTSWPLMGHAIFYDIMLTAFVLVCSVITRMISDGNTYSTEKPPNKMRSMFFGYLAKLVGLKRAAYAILVTNRENEYDSNDLTNNDSAMEPLTSVSNGATATTSDHLISSSNTITRDITSIKQKLNVFINEHNIQQEWILLAHIINRFCLSVFLGFFTLSIAHHLFRI</sequence>
<gene>
    <name evidence="10" type="ORF">HFQ381_LOCUS7907</name>
    <name evidence="11" type="ORF">TOA249_LOCUS10438</name>
</gene>
<dbReference type="CDD" id="cd18989">
    <property type="entry name" value="LGIC_ECD_cation"/>
    <property type="match status" value="1"/>
</dbReference>
<dbReference type="EMBL" id="CAJOBS010000542">
    <property type="protein sequence ID" value="CAF4598495.1"/>
    <property type="molecule type" value="Genomic_DNA"/>
</dbReference>
<feature type="transmembrane region" description="Helical" evidence="8">
    <location>
        <begin position="466"/>
        <end position="488"/>
    </location>
</feature>
<evidence type="ECO:0000256" key="1">
    <source>
        <dbReference type="ARBA" id="ARBA00000971"/>
    </source>
</evidence>
<dbReference type="InterPro" id="IPR018000">
    <property type="entry name" value="Neurotransmitter_ion_chnl_CS"/>
</dbReference>
<dbReference type="InterPro" id="IPR029000">
    <property type="entry name" value="Cyclophilin-like_dom_sf"/>
</dbReference>
<dbReference type="InterPro" id="IPR006202">
    <property type="entry name" value="Neur_chan_lig-bd"/>
</dbReference>
<comment type="subcellular location">
    <subcellularLocation>
        <location evidence="3">Membrane</location>
        <topology evidence="3">Multi-pass membrane protein</topology>
    </subcellularLocation>
</comment>
<evidence type="ECO:0000259" key="9">
    <source>
        <dbReference type="PROSITE" id="PS50072"/>
    </source>
</evidence>
<evidence type="ECO:0000256" key="2">
    <source>
        <dbReference type="ARBA" id="ARBA00002388"/>
    </source>
</evidence>
<dbReference type="InterPro" id="IPR002130">
    <property type="entry name" value="Cyclophilin-type_PPIase_dom"/>
</dbReference>
<dbReference type="PRINTS" id="PR00153">
    <property type="entry name" value="CSAPPISMRASE"/>
</dbReference>
<dbReference type="InterPro" id="IPR036719">
    <property type="entry name" value="Neuro-gated_channel_TM_sf"/>
</dbReference>
<dbReference type="SUPFAM" id="SSF90112">
    <property type="entry name" value="Neurotransmitter-gated ion-channel transmembrane pore"/>
    <property type="match status" value="1"/>
</dbReference>
<reference evidence="10" key="1">
    <citation type="submission" date="2021-02" db="EMBL/GenBank/DDBJ databases">
        <authorList>
            <person name="Nowell W R."/>
        </authorList>
    </citation>
    <scope>NUCLEOTIDE SEQUENCE</scope>
</reference>
<feature type="transmembrane region" description="Helical" evidence="8">
    <location>
        <begin position="405"/>
        <end position="428"/>
    </location>
</feature>
<dbReference type="Gene3D" id="1.20.58.390">
    <property type="entry name" value="Neurotransmitter-gated ion-channel transmembrane domain"/>
    <property type="match status" value="1"/>
</dbReference>
<dbReference type="EMBL" id="CAJOBO010000386">
    <property type="protein sequence ID" value="CAF4208567.1"/>
    <property type="molecule type" value="Genomic_DNA"/>
</dbReference>
<feature type="domain" description="PPIase cyclophilin-type" evidence="9">
    <location>
        <begin position="7"/>
        <end position="163"/>
    </location>
</feature>
<comment type="function">
    <text evidence="2">PPIases accelerate the folding of proteins. It catalyzes the cis-trans isomerization of proline imidic peptide bonds in oligopeptides.</text>
</comment>